<protein>
    <submittedName>
        <fullName evidence="2">Uncharacterized protein</fullName>
    </submittedName>
</protein>
<organism evidence="2 3">
    <name type="scientific">Granulicella rosea</name>
    <dbReference type="NCBI Taxonomy" id="474952"/>
    <lineage>
        <taxon>Bacteria</taxon>
        <taxon>Pseudomonadati</taxon>
        <taxon>Acidobacteriota</taxon>
        <taxon>Terriglobia</taxon>
        <taxon>Terriglobales</taxon>
        <taxon>Acidobacteriaceae</taxon>
        <taxon>Granulicella</taxon>
    </lineage>
</organism>
<accession>A0A239K908</accession>
<keyword evidence="1" id="KW-0175">Coiled coil</keyword>
<dbReference type="AlphaFoldDB" id="A0A239K908"/>
<feature type="coiled-coil region" evidence="1">
    <location>
        <begin position="93"/>
        <end position="120"/>
    </location>
</feature>
<sequence>MARFGVTAKEYSKLHEKNGLYARPFRMHDGTELKKTKRAALALVKDAEALGKMRRTRNEIVHNVASRQGSKAVASLKTQKVEATQVPYVPRSMKNALLQRQNWNETAELLRNERNKELEEAIQVLKDWYLLLVHAAGLVFEFEYWKRINK</sequence>
<dbReference type="Proteomes" id="UP000198356">
    <property type="component" value="Unassembled WGS sequence"/>
</dbReference>
<dbReference type="RefSeq" id="WP_142988353.1">
    <property type="nucleotide sequence ID" value="NZ_FZOU01000004.1"/>
</dbReference>
<proteinExistence type="predicted"/>
<evidence type="ECO:0000313" key="2">
    <source>
        <dbReference type="EMBL" id="SNT13644.1"/>
    </source>
</evidence>
<keyword evidence="3" id="KW-1185">Reference proteome</keyword>
<name>A0A239K908_9BACT</name>
<evidence type="ECO:0000313" key="3">
    <source>
        <dbReference type="Proteomes" id="UP000198356"/>
    </source>
</evidence>
<gene>
    <name evidence="2" type="ORF">SAMN05421770_104329</name>
</gene>
<reference evidence="2 3" key="1">
    <citation type="submission" date="2017-06" db="EMBL/GenBank/DDBJ databases">
        <authorList>
            <person name="Kim H.J."/>
            <person name="Triplett B.A."/>
        </authorList>
    </citation>
    <scope>NUCLEOTIDE SEQUENCE [LARGE SCALE GENOMIC DNA]</scope>
    <source>
        <strain evidence="2 3">DSM 18704</strain>
    </source>
</reference>
<evidence type="ECO:0000256" key="1">
    <source>
        <dbReference type="SAM" id="Coils"/>
    </source>
</evidence>
<dbReference type="EMBL" id="FZOU01000004">
    <property type="protein sequence ID" value="SNT13644.1"/>
    <property type="molecule type" value="Genomic_DNA"/>
</dbReference>